<dbReference type="InterPro" id="IPR000634">
    <property type="entry name" value="Ser/Thr_deHydtase_PyrdxlP-BS"/>
</dbReference>
<dbReference type="GO" id="GO:0005737">
    <property type="term" value="C:cytoplasm"/>
    <property type="evidence" value="ECO:0007669"/>
    <property type="project" value="TreeGrafter"/>
</dbReference>
<evidence type="ECO:0000259" key="14">
    <source>
        <dbReference type="Pfam" id="PF14821"/>
    </source>
</evidence>
<evidence type="ECO:0000256" key="10">
    <source>
        <dbReference type="ARBA" id="ARBA00049144"/>
    </source>
</evidence>
<reference evidence="15 16" key="1">
    <citation type="journal article" date="2015" name="Biotechnol. Bioeng.">
        <title>Genome sequence and phenotypic characterization of Caulobacter segnis.</title>
        <authorList>
            <person name="Patel S."/>
            <person name="Fletcher B."/>
            <person name="Scott D.C."/>
            <person name="Ely B."/>
        </authorList>
    </citation>
    <scope>NUCLEOTIDE SEQUENCE [LARGE SCALE GENOMIC DNA]</scope>
    <source>
        <strain evidence="15 16">ERI-2</strain>
    </source>
</reference>
<dbReference type="InterPro" id="IPR029144">
    <property type="entry name" value="Thr_synth_N"/>
</dbReference>
<comment type="caution">
    <text evidence="15">The sequence shown here is derived from an EMBL/GenBank/DDBJ whole genome shotgun (WGS) entry which is preliminary data.</text>
</comment>
<keyword evidence="15" id="KW-0456">Lyase</keyword>
<dbReference type="UniPathway" id="UPA00050">
    <property type="reaction ID" value="UER00065"/>
</dbReference>
<evidence type="ECO:0000256" key="6">
    <source>
        <dbReference type="ARBA" id="ARBA00018679"/>
    </source>
</evidence>
<dbReference type="Pfam" id="PF24857">
    <property type="entry name" value="THR4_C"/>
    <property type="match status" value="1"/>
</dbReference>
<gene>
    <name evidence="15" type="primary">thrC</name>
    <name evidence="15" type="ORF">WY13_00449</name>
</gene>
<evidence type="ECO:0000313" key="16">
    <source>
        <dbReference type="Proteomes" id="UP000077407"/>
    </source>
</evidence>
<dbReference type="SUPFAM" id="SSF53686">
    <property type="entry name" value="Tryptophan synthase beta subunit-like PLP-dependent enzymes"/>
    <property type="match status" value="1"/>
</dbReference>
<comment type="similarity">
    <text evidence="4">Belongs to the threonine synthase family.</text>
</comment>
<comment type="pathway">
    <text evidence="3">Amino-acid biosynthesis; L-threonine biosynthesis; L-threonine from L-aspartate: step 5/5.</text>
</comment>
<dbReference type="RefSeq" id="WP_063554075.1">
    <property type="nucleotide sequence ID" value="NZ_LITT01000004.1"/>
</dbReference>
<dbReference type="Gene3D" id="3.40.50.1100">
    <property type="match status" value="2"/>
</dbReference>
<keyword evidence="9 12" id="KW-0663">Pyridoxal phosphate</keyword>
<comment type="cofactor">
    <cofactor evidence="1 12">
        <name>pyridoxal 5'-phosphate</name>
        <dbReference type="ChEBI" id="CHEBI:597326"/>
    </cofactor>
</comment>
<proteinExistence type="inferred from homology"/>
<comment type="function">
    <text evidence="2">Catalyzes the gamma-elimination of phosphate from L-phosphohomoserine and the beta-addition of water to produce L-threonine.</text>
</comment>
<feature type="domain" description="Tryptophan synthase beta chain-like PALP" evidence="13">
    <location>
        <begin position="100"/>
        <end position="339"/>
    </location>
</feature>
<accession>A0A162J8H0</accession>
<evidence type="ECO:0000313" key="15">
    <source>
        <dbReference type="EMBL" id="OAA91805.1"/>
    </source>
</evidence>
<dbReference type="InterPro" id="IPR037158">
    <property type="entry name" value="Thr_synth_N_sf"/>
</dbReference>
<evidence type="ECO:0000256" key="3">
    <source>
        <dbReference type="ARBA" id="ARBA00004979"/>
    </source>
</evidence>
<evidence type="ECO:0000256" key="11">
    <source>
        <dbReference type="NCBIfam" id="TIGR00260"/>
    </source>
</evidence>
<keyword evidence="8" id="KW-0791">Threonine biosynthesis</keyword>
<evidence type="ECO:0000256" key="5">
    <source>
        <dbReference type="ARBA" id="ARBA00013028"/>
    </source>
</evidence>
<evidence type="ECO:0000256" key="9">
    <source>
        <dbReference type="ARBA" id="ARBA00022898"/>
    </source>
</evidence>
<dbReference type="PANTHER" id="PTHR43515">
    <property type="entry name" value="THREONINE SYNTHASE-LIKE 1"/>
    <property type="match status" value="1"/>
</dbReference>
<dbReference type="GO" id="GO:0009088">
    <property type="term" value="P:threonine biosynthetic process"/>
    <property type="evidence" value="ECO:0007669"/>
    <property type="project" value="UniProtKB-UniRule"/>
</dbReference>
<dbReference type="NCBIfam" id="TIGR00260">
    <property type="entry name" value="thrC"/>
    <property type="match status" value="1"/>
</dbReference>
<evidence type="ECO:0000256" key="1">
    <source>
        <dbReference type="ARBA" id="ARBA00001933"/>
    </source>
</evidence>
<feature type="modified residue" description="N6-(pyridoxal phosphate)lysine" evidence="12">
    <location>
        <position position="114"/>
    </location>
</feature>
<dbReference type="OrthoDB" id="9763107at2"/>
<dbReference type="Gene3D" id="3.90.1380.10">
    <property type="entry name" value="Threonine synthase, N-terminal domain"/>
    <property type="match status" value="1"/>
</dbReference>
<evidence type="ECO:0000256" key="4">
    <source>
        <dbReference type="ARBA" id="ARBA00005517"/>
    </source>
</evidence>
<organism evidence="15 16">
    <name type="scientific">Clostridium ljungdahlii</name>
    <dbReference type="NCBI Taxonomy" id="1538"/>
    <lineage>
        <taxon>Bacteria</taxon>
        <taxon>Bacillati</taxon>
        <taxon>Bacillota</taxon>
        <taxon>Clostridia</taxon>
        <taxon>Eubacteriales</taxon>
        <taxon>Clostridiaceae</taxon>
        <taxon>Clostridium</taxon>
    </lineage>
</organism>
<evidence type="ECO:0000256" key="2">
    <source>
        <dbReference type="ARBA" id="ARBA00003648"/>
    </source>
</evidence>
<dbReference type="PATRIC" id="fig|1538.10.peg.944"/>
<evidence type="ECO:0000259" key="13">
    <source>
        <dbReference type="Pfam" id="PF00291"/>
    </source>
</evidence>
<dbReference type="EC" id="4.2.3.1" evidence="5 11"/>
<dbReference type="CDD" id="cd01560">
    <property type="entry name" value="Thr-synth_2"/>
    <property type="match status" value="1"/>
</dbReference>
<dbReference type="InterPro" id="IPR001926">
    <property type="entry name" value="TrpB-like_PALP"/>
</dbReference>
<comment type="catalytic activity">
    <reaction evidence="10">
        <text>O-phospho-L-homoserine + H2O = L-threonine + phosphate</text>
        <dbReference type="Rhea" id="RHEA:10840"/>
        <dbReference type="ChEBI" id="CHEBI:15377"/>
        <dbReference type="ChEBI" id="CHEBI:43474"/>
        <dbReference type="ChEBI" id="CHEBI:57590"/>
        <dbReference type="ChEBI" id="CHEBI:57926"/>
        <dbReference type="EC" id="4.2.3.1"/>
    </reaction>
</comment>
<dbReference type="GO" id="GO:0004795">
    <property type="term" value="F:threonine synthase activity"/>
    <property type="evidence" value="ECO:0007669"/>
    <property type="project" value="UniProtKB-UniRule"/>
</dbReference>
<dbReference type="Proteomes" id="UP000077407">
    <property type="component" value="Unassembled WGS sequence"/>
</dbReference>
<feature type="domain" description="Threonine synthase N-terminal" evidence="14">
    <location>
        <begin position="5"/>
        <end position="82"/>
    </location>
</feature>
<dbReference type="GO" id="GO:0030170">
    <property type="term" value="F:pyridoxal phosphate binding"/>
    <property type="evidence" value="ECO:0007669"/>
    <property type="project" value="InterPro"/>
</dbReference>
<evidence type="ECO:0000256" key="12">
    <source>
        <dbReference type="PIRSR" id="PIRSR604450-51"/>
    </source>
</evidence>
<dbReference type="EMBL" id="LITT01000004">
    <property type="protein sequence ID" value="OAA91805.1"/>
    <property type="molecule type" value="Genomic_DNA"/>
</dbReference>
<dbReference type="InterPro" id="IPR036052">
    <property type="entry name" value="TrpB-like_PALP_sf"/>
</dbReference>
<sequence>MKEIHYNSTRGLNENYTASQAILKGISEDGGLFVPDSIPSVNEEELQKFKNMTYKELALCIIGEFFTDFTEDELKKCIDLAYDNKFESDEIVPVKKVGDVFYLELFHGPTLAFKDMALCLLPHLMQAAAKKQNLHKKIVILTATSGDTGKAALEGFADVEDTRIVVFFPEKGVSDIQKRQMVTQVGKNTKVIGIKGNFDDAQTEVKKIFNDEELKKELDEKSYMFSSANSINIGRLIPQVVYYFHGYMELLRKGQIKLGEKINFVVPTGNFGNILAAYYAKKMGLPINKLLCASNDNKVLYDFLKSGIYDAEREFIVTISPSMDILVSSNLERFIYDISGKDASVVQGLMKDLNKSRKYSVSENMKEELKPFYGGFATEVETLHSISDVFKDYNYLMDTHTSVAYSVYRKYLQDTGDDTKTIIVSTASPFKFTKSVMSALDDKYKNQKDFDLIEVMSKTASLEVPKPIEKLMKSEVVHNTVCEKQQMKDEIRKFLL</sequence>
<evidence type="ECO:0000256" key="7">
    <source>
        <dbReference type="ARBA" id="ARBA00022605"/>
    </source>
</evidence>
<evidence type="ECO:0000256" key="8">
    <source>
        <dbReference type="ARBA" id="ARBA00022697"/>
    </source>
</evidence>
<dbReference type="PROSITE" id="PS00165">
    <property type="entry name" value="DEHYDRATASE_SER_THR"/>
    <property type="match status" value="1"/>
</dbReference>
<dbReference type="InterPro" id="IPR004450">
    <property type="entry name" value="Thr_synthase-like"/>
</dbReference>
<dbReference type="PANTHER" id="PTHR43515:SF1">
    <property type="entry name" value="THREONINE SYNTHASE-LIKE 1"/>
    <property type="match status" value="1"/>
</dbReference>
<dbReference type="AlphaFoldDB" id="A0A162J8H0"/>
<dbReference type="Pfam" id="PF14821">
    <property type="entry name" value="Thr_synth_N"/>
    <property type="match status" value="1"/>
</dbReference>
<name>A0A162J8H0_9CLOT</name>
<keyword evidence="7" id="KW-0028">Amino-acid biosynthesis</keyword>
<protein>
    <recommendedName>
        <fullName evidence="6 11">Threonine synthase</fullName>
        <ecNumber evidence="5 11">4.2.3.1</ecNumber>
    </recommendedName>
</protein>
<dbReference type="Pfam" id="PF00291">
    <property type="entry name" value="PALP"/>
    <property type="match status" value="1"/>
</dbReference>